<dbReference type="PANTHER" id="PTHR37445:SF3">
    <property type="entry name" value="ZINC FINGER PHD-TYPE DOMAIN-CONTAINING PROTEIN"/>
    <property type="match status" value="1"/>
</dbReference>
<proteinExistence type="predicted"/>
<dbReference type="OrthoDB" id="6738932at2759"/>
<dbReference type="Proteomes" id="UP001154078">
    <property type="component" value="Chromosome 1"/>
</dbReference>
<keyword evidence="2" id="KW-1185">Reference proteome</keyword>
<dbReference type="EMBL" id="OV121132">
    <property type="protein sequence ID" value="CAH0546587.1"/>
    <property type="molecule type" value="Genomic_DNA"/>
</dbReference>
<reference evidence="1" key="1">
    <citation type="submission" date="2021-12" db="EMBL/GenBank/DDBJ databases">
        <authorList>
            <person name="King R."/>
        </authorList>
    </citation>
    <scope>NUCLEOTIDE SEQUENCE</scope>
</reference>
<evidence type="ECO:0000313" key="2">
    <source>
        <dbReference type="Proteomes" id="UP001154078"/>
    </source>
</evidence>
<dbReference type="AlphaFoldDB" id="A0A9P0FBY5"/>
<protein>
    <submittedName>
        <fullName evidence="1">Uncharacterized protein</fullName>
    </submittedName>
</protein>
<name>A0A9P0FBY5_BRAAE</name>
<dbReference type="PANTHER" id="PTHR37445">
    <property type="entry name" value="PROTEIN CBG24663"/>
    <property type="match status" value="1"/>
</dbReference>
<gene>
    <name evidence="1" type="ORF">MELIAE_LOCUS715</name>
</gene>
<sequence length="220" mass="25728">MPPKKESDSLNKTITECIEKFFIENTTFVNKIAELVVKNIKDQMEDTFKSFNDKINVLVDDNKKLQEKVLLLEQHKSTSTEGLSPEEIIQEVLQREKRKNNVIIYNVKECNDYNTREAEDNVVISRIFNYLNITISDIKPIRLGKFSPTAEKPRPVRINFNEESLVHNFIKQVKKLKNMEDFKNINVSLDRTPRQLQLYSSVKLELSNRLANGENNIRIK</sequence>
<evidence type="ECO:0000313" key="1">
    <source>
        <dbReference type="EMBL" id="CAH0546587.1"/>
    </source>
</evidence>
<organism evidence="1 2">
    <name type="scientific">Brassicogethes aeneus</name>
    <name type="common">Rape pollen beetle</name>
    <name type="synonym">Meligethes aeneus</name>
    <dbReference type="NCBI Taxonomy" id="1431903"/>
    <lineage>
        <taxon>Eukaryota</taxon>
        <taxon>Metazoa</taxon>
        <taxon>Ecdysozoa</taxon>
        <taxon>Arthropoda</taxon>
        <taxon>Hexapoda</taxon>
        <taxon>Insecta</taxon>
        <taxon>Pterygota</taxon>
        <taxon>Neoptera</taxon>
        <taxon>Endopterygota</taxon>
        <taxon>Coleoptera</taxon>
        <taxon>Polyphaga</taxon>
        <taxon>Cucujiformia</taxon>
        <taxon>Nitidulidae</taxon>
        <taxon>Meligethinae</taxon>
        <taxon>Brassicogethes</taxon>
    </lineage>
</organism>
<accession>A0A9P0FBY5</accession>